<evidence type="ECO:0000313" key="2">
    <source>
        <dbReference type="EMBL" id="PKY71104.1"/>
    </source>
</evidence>
<evidence type="ECO:0000313" key="3">
    <source>
        <dbReference type="Proteomes" id="UP000242755"/>
    </source>
</evidence>
<feature type="domain" description="DUF4261" evidence="1">
    <location>
        <begin position="11"/>
        <end position="84"/>
    </location>
</feature>
<dbReference type="AlphaFoldDB" id="A0A2I1IJ06"/>
<dbReference type="Pfam" id="PF14080">
    <property type="entry name" value="DUF4261"/>
    <property type="match status" value="1"/>
</dbReference>
<proteinExistence type="predicted"/>
<protein>
    <recommendedName>
        <fullName evidence="1">DUF4261 domain-containing protein</fullName>
    </recommendedName>
</protein>
<evidence type="ECO:0000259" key="1">
    <source>
        <dbReference type="Pfam" id="PF14080"/>
    </source>
</evidence>
<dbReference type="InterPro" id="IPR025357">
    <property type="entry name" value="DUF4261"/>
</dbReference>
<gene>
    <name evidence="2" type="ORF">CYJ40_00015</name>
</gene>
<sequence length="86" mass="9783">MQCEDDAWNAYSIGLTKWGIPDVQVVGSKREPSELFEYLTDSVDYQILGGRIRAGENVGRDENEKIMTSWQPSIVDEEETALQLEM</sequence>
<reference evidence="2 3" key="1">
    <citation type="submission" date="2017-12" db="EMBL/GenBank/DDBJ databases">
        <title>Phylogenetic diversity of female urinary microbiome.</title>
        <authorList>
            <person name="Thomas-White K."/>
            <person name="Wolfe A.J."/>
        </authorList>
    </citation>
    <scope>NUCLEOTIDE SEQUENCE [LARGE SCALE GENOMIC DNA]</scope>
    <source>
        <strain evidence="2 3">UMB0426</strain>
    </source>
</reference>
<dbReference type="EMBL" id="PKGO01000001">
    <property type="protein sequence ID" value="PKY71104.1"/>
    <property type="molecule type" value="Genomic_DNA"/>
</dbReference>
<dbReference type="RefSeq" id="WP_101671661.1">
    <property type="nucleotide sequence ID" value="NZ_PKGO01000001.1"/>
</dbReference>
<accession>A0A2I1IJ06</accession>
<dbReference type="Proteomes" id="UP000242755">
    <property type="component" value="Unassembled WGS sequence"/>
</dbReference>
<name>A0A2I1IJ06_9MICO</name>
<organism evidence="2 3">
    <name type="scientific">Brevibacterium ravenspurgense</name>
    <dbReference type="NCBI Taxonomy" id="479117"/>
    <lineage>
        <taxon>Bacteria</taxon>
        <taxon>Bacillati</taxon>
        <taxon>Actinomycetota</taxon>
        <taxon>Actinomycetes</taxon>
        <taxon>Micrococcales</taxon>
        <taxon>Brevibacteriaceae</taxon>
        <taxon>Brevibacterium</taxon>
    </lineage>
</organism>
<comment type="caution">
    <text evidence="2">The sequence shown here is derived from an EMBL/GenBank/DDBJ whole genome shotgun (WGS) entry which is preliminary data.</text>
</comment>